<dbReference type="STRING" id="1938817.SAMN06296008_10263"/>
<keyword evidence="2" id="KW-1185">Reference proteome</keyword>
<reference evidence="1 2" key="1">
    <citation type="submission" date="2017-04" db="EMBL/GenBank/DDBJ databases">
        <authorList>
            <person name="Afonso C.L."/>
            <person name="Miller P.J."/>
            <person name="Scott M.A."/>
            <person name="Spackman E."/>
            <person name="Goraichik I."/>
            <person name="Dimitrov K.M."/>
            <person name="Suarez D.L."/>
            <person name="Swayne D.E."/>
        </authorList>
    </citation>
    <scope>NUCLEOTIDE SEQUENCE [LARGE SCALE GENOMIC DNA]</scope>
    <source>
        <strain evidence="1 2">VK13</strain>
    </source>
</reference>
<dbReference type="InterPro" id="IPR007523">
    <property type="entry name" value="NDUFAF3/AAMDC"/>
</dbReference>
<protein>
    <submittedName>
        <fullName evidence="1">Uncharacterized conserved protein, contains Mth938-like domain</fullName>
    </submittedName>
</protein>
<gene>
    <name evidence="1" type="ORF">SAMN06296008_10263</name>
</gene>
<dbReference type="RefSeq" id="WP_084282307.1">
    <property type="nucleotide sequence ID" value="NZ_FWXJ01000002.1"/>
</dbReference>
<organism evidence="1 2">
    <name type="scientific">Polynucleobacter kasalickyi</name>
    <dbReference type="NCBI Taxonomy" id="1938817"/>
    <lineage>
        <taxon>Bacteria</taxon>
        <taxon>Pseudomonadati</taxon>
        <taxon>Pseudomonadota</taxon>
        <taxon>Betaproteobacteria</taxon>
        <taxon>Burkholderiales</taxon>
        <taxon>Burkholderiaceae</taxon>
        <taxon>Polynucleobacter</taxon>
    </lineage>
</organism>
<dbReference type="SUPFAM" id="SSF64076">
    <property type="entry name" value="MTH938-like"/>
    <property type="match status" value="1"/>
</dbReference>
<dbReference type="EMBL" id="FWXJ01000002">
    <property type="protein sequence ID" value="SMC32042.1"/>
    <property type="molecule type" value="Genomic_DNA"/>
</dbReference>
<dbReference type="Pfam" id="PF04430">
    <property type="entry name" value="DUF498"/>
    <property type="match status" value="1"/>
</dbReference>
<name>A0A1W1Y799_9BURK</name>
<evidence type="ECO:0000313" key="2">
    <source>
        <dbReference type="Proteomes" id="UP000192708"/>
    </source>
</evidence>
<dbReference type="OrthoDB" id="9800373at2"/>
<proteinExistence type="predicted"/>
<dbReference type="CDD" id="cd05560">
    <property type="entry name" value="Xcc1710_like"/>
    <property type="match status" value="1"/>
</dbReference>
<dbReference type="PANTHER" id="PTHR21192:SF2">
    <property type="entry name" value="NADH DEHYDROGENASE [UBIQUINONE] 1 ALPHA SUBCOMPLEX ASSEMBLY FACTOR 3"/>
    <property type="match status" value="1"/>
</dbReference>
<evidence type="ECO:0000313" key="1">
    <source>
        <dbReference type="EMBL" id="SMC32042.1"/>
    </source>
</evidence>
<dbReference type="AlphaFoldDB" id="A0A1W1Y799"/>
<dbReference type="Gene3D" id="3.40.1230.10">
    <property type="entry name" value="MTH938-like"/>
    <property type="match status" value="1"/>
</dbReference>
<dbReference type="InterPro" id="IPR036748">
    <property type="entry name" value="MTH938-like_sf"/>
</dbReference>
<dbReference type="PANTHER" id="PTHR21192">
    <property type="entry name" value="NUCLEAR PROTEIN E3-3"/>
    <property type="match status" value="1"/>
</dbReference>
<dbReference type="Proteomes" id="UP000192708">
    <property type="component" value="Unassembled WGS sequence"/>
</dbReference>
<accession>A0A1W1Y799</accession>
<sequence>MKLQPDPLSALNTVTRIEDSYIEINTVRYESSILVMPEGAITPWNITNFNLLERSHFELITELRPELVILGSGLKHRFVSPNLMQDLYKAKIGFEAMTTQAACRTYNILMGEGRLVLGAFLIETTPVVAN</sequence>